<dbReference type="EMBL" id="ATMH01006644">
    <property type="protein sequence ID" value="EPY25599.1"/>
    <property type="molecule type" value="Genomic_DNA"/>
</dbReference>
<dbReference type="InterPro" id="IPR029058">
    <property type="entry name" value="AB_hydrolase_fold"/>
</dbReference>
<dbReference type="PANTHER" id="PTHR12482">
    <property type="entry name" value="LIPASE ROG1-RELATED-RELATED"/>
    <property type="match status" value="1"/>
</dbReference>
<dbReference type="SUPFAM" id="SSF53474">
    <property type="entry name" value="alpha/beta-Hydrolases"/>
    <property type="match status" value="1"/>
</dbReference>
<dbReference type="OrthoDB" id="273452at2759"/>
<feature type="domain" description="DUF676" evidence="2">
    <location>
        <begin position="30"/>
        <end position="232"/>
    </location>
</feature>
<name>S9UA56_9TRYP</name>
<proteinExistence type="predicted"/>
<feature type="transmembrane region" description="Helical" evidence="1">
    <location>
        <begin position="398"/>
        <end position="419"/>
    </location>
</feature>
<dbReference type="AlphaFoldDB" id="S9UA56"/>
<keyword evidence="1" id="KW-1133">Transmembrane helix</keyword>
<keyword evidence="4" id="KW-1185">Reference proteome</keyword>
<dbReference type="PANTHER" id="PTHR12482:SF5">
    <property type="entry name" value="DUF676 DOMAIN-CONTAINING PROTEIN"/>
    <property type="match status" value="1"/>
</dbReference>
<protein>
    <recommendedName>
        <fullName evidence="2">DUF676 domain-containing protein</fullName>
    </recommendedName>
</protein>
<dbReference type="Pfam" id="PF05057">
    <property type="entry name" value="DUF676"/>
    <property type="match status" value="1"/>
</dbReference>
<comment type="caution">
    <text evidence="3">The sequence shown here is derived from an EMBL/GenBank/DDBJ whole genome shotgun (WGS) entry which is preliminary data.</text>
</comment>
<evidence type="ECO:0000313" key="4">
    <source>
        <dbReference type="Proteomes" id="UP000015354"/>
    </source>
</evidence>
<keyword evidence="1" id="KW-0472">Membrane</keyword>
<accession>S9UA56</accession>
<reference evidence="3 4" key="1">
    <citation type="journal article" date="2013" name="PLoS ONE">
        <title>Predicting the Proteins of Angomonas deanei, Strigomonas culicis and Their Respective Endosymbionts Reveals New Aspects of the Trypanosomatidae Family.</title>
        <authorList>
            <person name="Motta M.C."/>
            <person name="Martins A.C."/>
            <person name="de Souza S.S."/>
            <person name="Catta-Preta C.M."/>
            <person name="Silva R."/>
            <person name="Klein C.C."/>
            <person name="de Almeida L.G."/>
            <person name="de Lima Cunha O."/>
            <person name="Ciapina L.P."/>
            <person name="Brocchi M."/>
            <person name="Colabardini A.C."/>
            <person name="de Araujo Lima B."/>
            <person name="Machado C.R."/>
            <person name="de Almeida Soares C.M."/>
            <person name="Probst C.M."/>
            <person name="de Menezes C.B."/>
            <person name="Thompson C.E."/>
            <person name="Bartholomeu D.C."/>
            <person name="Gradia D.F."/>
            <person name="Pavoni D.P."/>
            <person name="Grisard E.C."/>
            <person name="Fantinatti-Garboggini F."/>
            <person name="Marchini F.K."/>
            <person name="Rodrigues-Luiz G.F."/>
            <person name="Wagner G."/>
            <person name="Goldman G.H."/>
            <person name="Fietto J.L."/>
            <person name="Elias M.C."/>
            <person name="Goldman M.H."/>
            <person name="Sagot M.F."/>
            <person name="Pereira M."/>
            <person name="Stoco P.H."/>
            <person name="de Mendonca-Neto R.P."/>
            <person name="Teixeira S.M."/>
            <person name="Maciel T.E."/>
            <person name="de Oliveira Mendes T.A."/>
            <person name="Urmenyi T.P."/>
            <person name="de Souza W."/>
            <person name="Schenkman S."/>
            <person name="de Vasconcelos A.T."/>
        </authorList>
    </citation>
    <scope>NUCLEOTIDE SEQUENCE [LARGE SCALE GENOMIC DNA]</scope>
</reference>
<evidence type="ECO:0000259" key="2">
    <source>
        <dbReference type="Pfam" id="PF05057"/>
    </source>
</evidence>
<evidence type="ECO:0000256" key="1">
    <source>
        <dbReference type="SAM" id="Phobius"/>
    </source>
</evidence>
<dbReference type="InterPro" id="IPR044294">
    <property type="entry name" value="Lipase-like"/>
</dbReference>
<organism evidence="3 4">
    <name type="scientific">Strigomonas culicis</name>
    <dbReference type="NCBI Taxonomy" id="28005"/>
    <lineage>
        <taxon>Eukaryota</taxon>
        <taxon>Discoba</taxon>
        <taxon>Euglenozoa</taxon>
        <taxon>Kinetoplastea</taxon>
        <taxon>Metakinetoplastina</taxon>
        <taxon>Trypanosomatida</taxon>
        <taxon>Trypanosomatidae</taxon>
        <taxon>Strigomonadinae</taxon>
        <taxon>Strigomonas</taxon>
    </lineage>
</organism>
<dbReference type="InterPro" id="IPR007751">
    <property type="entry name" value="DUF676_lipase-like"/>
</dbReference>
<sequence>MQSVLSMFGWESESAAVNTNPREAESTATDSLHFIVMQHGYHGAQTDMQYLADSLRTGAPPHTHVVQTGVSYLKTEFGVRYSATQLVANVADEVTRAVAVQRARLPPPAPPVPLELRLSFVAHSMGGLVVRAALPDLAAELDRRPLGPVSVRWDTLCCIAVPHLGTAHMPTWWRETAGAALGSISQSLADLFLRSPLLTEELLTAPYLGALRAFQTRVVLHACNDNTVMGYSAALHITAEEQALLTDAATDYPPAPDAAARAAQGLPPVGTSLATLPRARWTLTGLTPQLWPPGLLPRERVLAERLLDGGLAPVEVHTVDLRPAAEKRGGFLDGAWRRLWARNSAHRAIVCEPRYSDPTVFGFVSEYISSEVFHIPLGEGEGVRDGGRRTETRIANTRAVWCSILLLLLLLLFFFVLCFHD</sequence>
<gene>
    <name evidence="3" type="ORF">STCU_06644</name>
</gene>
<evidence type="ECO:0000313" key="3">
    <source>
        <dbReference type="EMBL" id="EPY25599.1"/>
    </source>
</evidence>
<dbReference type="Proteomes" id="UP000015354">
    <property type="component" value="Unassembled WGS sequence"/>
</dbReference>
<dbReference type="Gene3D" id="3.40.50.1820">
    <property type="entry name" value="alpha/beta hydrolase"/>
    <property type="match status" value="1"/>
</dbReference>
<keyword evidence="1" id="KW-0812">Transmembrane</keyword>